<dbReference type="Gene3D" id="3.40.50.1820">
    <property type="entry name" value="alpha/beta hydrolase"/>
    <property type="match status" value="1"/>
</dbReference>
<comment type="caution">
    <text evidence="3">The sequence shown here is derived from an EMBL/GenBank/DDBJ whole genome shotgun (WGS) entry which is preliminary data.</text>
</comment>
<accession>A0ABS5V5G8</accession>
<keyword evidence="3" id="KW-0378">Hydrolase</keyword>
<feature type="domain" description="AB hydrolase-1" evidence="2">
    <location>
        <begin position="124"/>
        <end position="259"/>
    </location>
</feature>
<evidence type="ECO:0000256" key="1">
    <source>
        <dbReference type="SAM" id="Phobius"/>
    </source>
</evidence>
<protein>
    <submittedName>
        <fullName evidence="3">Alpha/beta fold hydrolase</fullName>
    </submittedName>
</protein>
<evidence type="ECO:0000259" key="2">
    <source>
        <dbReference type="Pfam" id="PF12697"/>
    </source>
</evidence>
<organism evidence="3 4">
    <name type="scientific">Shewanella jiangmenensis</name>
    <dbReference type="NCBI Taxonomy" id="2837387"/>
    <lineage>
        <taxon>Bacteria</taxon>
        <taxon>Pseudomonadati</taxon>
        <taxon>Pseudomonadota</taxon>
        <taxon>Gammaproteobacteria</taxon>
        <taxon>Alteromonadales</taxon>
        <taxon>Shewanellaceae</taxon>
        <taxon>Shewanella</taxon>
    </lineage>
</organism>
<dbReference type="RefSeq" id="WP_214507888.1">
    <property type="nucleotide sequence ID" value="NZ_JAHEPS010000005.1"/>
</dbReference>
<dbReference type="GO" id="GO:0016787">
    <property type="term" value="F:hydrolase activity"/>
    <property type="evidence" value="ECO:0007669"/>
    <property type="project" value="UniProtKB-KW"/>
</dbReference>
<dbReference type="InterPro" id="IPR000073">
    <property type="entry name" value="AB_hydrolase_1"/>
</dbReference>
<dbReference type="EMBL" id="JAHEPS010000005">
    <property type="protein sequence ID" value="MBT1445705.1"/>
    <property type="molecule type" value="Genomic_DNA"/>
</dbReference>
<proteinExistence type="predicted"/>
<keyword evidence="1" id="KW-1133">Transmembrane helix</keyword>
<name>A0ABS5V5G8_9GAMM</name>
<keyword evidence="4" id="KW-1185">Reference proteome</keyword>
<dbReference type="Pfam" id="PF12697">
    <property type="entry name" value="Abhydrolase_6"/>
    <property type="match status" value="1"/>
</dbReference>
<keyword evidence="1" id="KW-0472">Membrane</keyword>
<reference evidence="3 4" key="1">
    <citation type="submission" date="2021-05" db="EMBL/GenBank/DDBJ databases">
        <title>Shewanella sp. JM162201.</title>
        <authorList>
            <person name="Xu S."/>
            <person name="Li A."/>
        </authorList>
    </citation>
    <scope>NUCLEOTIDE SEQUENCE [LARGE SCALE GENOMIC DNA]</scope>
    <source>
        <strain evidence="3 4">JM162201</strain>
    </source>
</reference>
<dbReference type="SUPFAM" id="SSF53474">
    <property type="entry name" value="alpha/beta-Hydrolases"/>
    <property type="match status" value="1"/>
</dbReference>
<dbReference type="InterPro" id="IPR029058">
    <property type="entry name" value="AB_hydrolase_fold"/>
</dbReference>
<dbReference type="Proteomes" id="UP001195903">
    <property type="component" value="Unassembled WGS sequence"/>
</dbReference>
<evidence type="ECO:0000313" key="3">
    <source>
        <dbReference type="EMBL" id="MBT1445705.1"/>
    </source>
</evidence>
<sequence>MKTLLIRTSKHLLIAAVYASLGVVVTALGFGIWFLNAKPDLNAWHTTVLENRFTHKSKVTDFEGYLALEKALKAELEHKIFKGADAATAQVNRYVRGSLSDPRHWVRDWNWSFEWPNEEAKYGVLLIHGMSDSPYSMSSIARDLRDNAHVLGLRLPGHGTLPSGLTTLDWRDLSASVTVAINHMKQRLGDRPLYIIGFSTGAALALNHELERVAAGEASASSGMVFLSPAIGLAPVAAGARWQARLGEWLGLEKLAWNYVGIEYDPFKYVSFAVNAGDVVYQLAERNRLTLSQLSADAKARLPSILSFQSVVDDTVSTRAVIEDLYLQLGNTRHKLVLFDVNRTPVNLRLMQTDPRATLEPSLRAAAAMATITLVENEAQQASVALLTLATEASLDAPARPLGLAWPENIYSLSHVALPFSKDDSLYGLGQIPNSNRIQIGAAASRGERGIFGVPADEMLRQKWNPFYHFQQSEIEAWFETPLSGKDALIKPAEPAGKSPQAVSAG</sequence>
<keyword evidence="1" id="KW-0812">Transmembrane</keyword>
<gene>
    <name evidence="3" type="ORF">KJI95_14420</name>
</gene>
<evidence type="ECO:0000313" key="4">
    <source>
        <dbReference type="Proteomes" id="UP001195903"/>
    </source>
</evidence>
<feature type="transmembrane region" description="Helical" evidence="1">
    <location>
        <begin position="12"/>
        <end position="35"/>
    </location>
</feature>